<proteinExistence type="inferred from homology"/>
<dbReference type="KEGG" id="sus:Acid_3261"/>
<dbReference type="SUPFAM" id="SSF88659">
    <property type="entry name" value="Sigma3 and sigma4 domains of RNA polymerase sigma factors"/>
    <property type="match status" value="1"/>
</dbReference>
<dbReference type="InterPro" id="IPR036388">
    <property type="entry name" value="WH-like_DNA-bd_sf"/>
</dbReference>
<keyword evidence="4" id="KW-0804">Transcription</keyword>
<comment type="similarity">
    <text evidence="1">Belongs to the sigma-70 factor family. ECF subfamily.</text>
</comment>
<dbReference type="HOGENOM" id="CLU_102127_0_0_0"/>
<evidence type="ECO:0000256" key="4">
    <source>
        <dbReference type="ARBA" id="ARBA00023163"/>
    </source>
</evidence>
<feature type="domain" description="RNA polymerase sigma-70 ECF-like HTH" evidence="5">
    <location>
        <begin position="5"/>
        <end position="186"/>
    </location>
</feature>
<dbReference type="GO" id="GO:0006352">
    <property type="term" value="P:DNA-templated transcription initiation"/>
    <property type="evidence" value="ECO:0007669"/>
    <property type="project" value="InterPro"/>
</dbReference>
<dbReference type="STRING" id="234267.Acid_3261"/>
<evidence type="ECO:0000256" key="1">
    <source>
        <dbReference type="ARBA" id="ARBA00010641"/>
    </source>
</evidence>
<dbReference type="InterPro" id="IPR039425">
    <property type="entry name" value="RNA_pol_sigma-70-like"/>
</dbReference>
<dbReference type="OrthoDB" id="118280at2"/>
<dbReference type="Pfam" id="PF07638">
    <property type="entry name" value="Sigma70_ECF"/>
    <property type="match status" value="1"/>
</dbReference>
<dbReference type="InterPro" id="IPR014284">
    <property type="entry name" value="RNA_pol_sigma-70_dom"/>
</dbReference>
<sequence>MTGQRSITLLLLEWNNGNPAALEELTPHVYRELHTLARWYLSRGGPNRTLQPTALINEVYLRLIENRHPVEWESRSHFIGIAARLMRNVLVECSRSRGAAKRGGSAIAVTLDETVVPSSGRGPDVLELDEALDRLAQRDERKAKVIELHYFGGMTREEIAGAMNLTVATVKRDLRLGEAWLRCHLSGGDSGRNGSR</sequence>
<keyword evidence="2" id="KW-0805">Transcription regulation</keyword>
<dbReference type="GO" id="GO:0016987">
    <property type="term" value="F:sigma factor activity"/>
    <property type="evidence" value="ECO:0007669"/>
    <property type="project" value="UniProtKB-KW"/>
</dbReference>
<accession>Q021X5</accession>
<dbReference type="eggNOG" id="COG1595">
    <property type="taxonomic scope" value="Bacteria"/>
</dbReference>
<dbReference type="SUPFAM" id="SSF88946">
    <property type="entry name" value="Sigma2 domain of RNA polymerase sigma factors"/>
    <property type="match status" value="1"/>
</dbReference>
<evidence type="ECO:0000256" key="2">
    <source>
        <dbReference type="ARBA" id="ARBA00023015"/>
    </source>
</evidence>
<gene>
    <name evidence="6" type="ordered locus">Acid_3261</name>
</gene>
<evidence type="ECO:0000313" key="6">
    <source>
        <dbReference type="EMBL" id="ABJ84238.1"/>
    </source>
</evidence>
<keyword evidence="3" id="KW-0731">Sigma factor</keyword>
<evidence type="ECO:0000259" key="5">
    <source>
        <dbReference type="Pfam" id="PF07638"/>
    </source>
</evidence>
<dbReference type="CDD" id="cd06171">
    <property type="entry name" value="Sigma70_r4"/>
    <property type="match status" value="1"/>
</dbReference>
<dbReference type="InterPro" id="IPR053812">
    <property type="entry name" value="HTH_Sigma70_ECF-like"/>
</dbReference>
<protein>
    <submittedName>
        <fullName evidence="6">RNA polymerase, sigma-24 subunit, ECF subfamily</fullName>
    </submittedName>
</protein>
<dbReference type="EMBL" id="CP000473">
    <property type="protein sequence ID" value="ABJ84238.1"/>
    <property type="molecule type" value="Genomic_DNA"/>
</dbReference>
<dbReference type="Gene3D" id="1.10.10.10">
    <property type="entry name" value="Winged helix-like DNA-binding domain superfamily/Winged helix DNA-binding domain"/>
    <property type="match status" value="1"/>
</dbReference>
<dbReference type="PANTHER" id="PTHR43133:SF39">
    <property type="entry name" value="SIMILAR TO RNA POLYMERASE SIGMA-E FACTOR"/>
    <property type="match status" value="1"/>
</dbReference>
<name>Q021X5_SOLUE</name>
<dbReference type="AlphaFoldDB" id="Q021X5"/>
<dbReference type="NCBIfam" id="TIGR02937">
    <property type="entry name" value="sigma70-ECF"/>
    <property type="match status" value="1"/>
</dbReference>
<dbReference type="InParanoid" id="Q021X5"/>
<reference evidence="6" key="1">
    <citation type="submission" date="2006-10" db="EMBL/GenBank/DDBJ databases">
        <title>Complete sequence of Solibacter usitatus Ellin6076.</title>
        <authorList>
            <consortium name="US DOE Joint Genome Institute"/>
            <person name="Copeland A."/>
            <person name="Lucas S."/>
            <person name="Lapidus A."/>
            <person name="Barry K."/>
            <person name="Detter J.C."/>
            <person name="Glavina del Rio T."/>
            <person name="Hammon N."/>
            <person name="Israni S."/>
            <person name="Dalin E."/>
            <person name="Tice H."/>
            <person name="Pitluck S."/>
            <person name="Thompson L.S."/>
            <person name="Brettin T."/>
            <person name="Bruce D."/>
            <person name="Han C."/>
            <person name="Tapia R."/>
            <person name="Gilna P."/>
            <person name="Schmutz J."/>
            <person name="Larimer F."/>
            <person name="Land M."/>
            <person name="Hauser L."/>
            <person name="Kyrpides N."/>
            <person name="Mikhailova N."/>
            <person name="Janssen P.H."/>
            <person name="Kuske C.R."/>
            <person name="Richardson P."/>
        </authorList>
    </citation>
    <scope>NUCLEOTIDE SEQUENCE</scope>
    <source>
        <strain evidence="6">Ellin6076</strain>
    </source>
</reference>
<dbReference type="NCBIfam" id="TIGR02999">
    <property type="entry name" value="Sig-70_X6"/>
    <property type="match status" value="1"/>
</dbReference>
<dbReference type="PANTHER" id="PTHR43133">
    <property type="entry name" value="RNA POLYMERASE ECF-TYPE SIGMA FACTO"/>
    <property type="match status" value="1"/>
</dbReference>
<dbReference type="InterPro" id="IPR013324">
    <property type="entry name" value="RNA_pol_sigma_r3/r4-like"/>
</dbReference>
<organism evidence="6">
    <name type="scientific">Solibacter usitatus (strain Ellin6076)</name>
    <dbReference type="NCBI Taxonomy" id="234267"/>
    <lineage>
        <taxon>Bacteria</taxon>
        <taxon>Pseudomonadati</taxon>
        <taxon>Acidobacteriota</taxon>
        <taxon>Terriglobia</taxon>
        <taxon>Bryobacterales</taxon>
        <taxon>Solibacteraceae</taxon>
        <taxon>Candidatus Solibacter</taxon>
    </lineage>
</organism>
<dbReference type="InterPro" id="IPR013325">
    <property type="entry name" value="RNA_pol_sigma_r2"/>
</dbReference>
<evidence type="ECO:0000256" key="3">
    <source>
        <dbReference type="ARBA" id="ARBA00023082"/>
    </source>
</evidence>
<dbReference type="InterPro" id="IPR011517">
    <property type="entry name" value="RNA_pol_sigma70_ECF-like"/>
</dbReference>